<dbReference type="PANTHER" id="PTHR22198:SF1">
    <property type="entry name" value="FERM DOMAIN-CONTAINING PROTEIN"/>
    <property type="match status" value="1"/>
</dbReference>
<dbReference type="AlphaFoldDB" id="A0A8B7N0M8"/>
<feature type="compositionally biased region" description="Basic residues" evidence="1">
    <location>
        <begin position="23"/>
        <end position="34"/>
    </location>
</feature>
<dbReference type="InterPro" id="IPR055577">
    <property type="entry name" value="DUF7153"/>
</dbReference>
<dbReference type="PANTHER" id="PTHR22198">
    <property type="entry name" value="FERM DOMAIN-CONTAINING PROTEIN"/>
    <property type="match status" value="1"/>
</dbReference>
<gene>
    <name evidence="4 5" type="primary">LOC108664903</name>
</gene>
<name>A0A8B7N0M8_HYAAZ</name>
<dbReference type="OMA" id="MSEISIC"/>
<feature type="domain" description="DUF7153" evidence="2">
    <location>
        <begin position="247"/>
        <end position="428"/>
    </location>
</feature>
<dbReference type="KEGG" id="hazt:108664903"/>
<proteinExistence type="predicted"/>
<evidence type="ECO:0000313" key="5">
    <source>
        <dbReference type="RefSeq" id="XP_018007090.1"/>
    </source>
</evidence>
<evidence type="ECO:0000313" key="4">
    <source>
        <dbReference type="RefSeq" id="XP_018007089.1"/>
    </source>
</evidence>
<accession>A0A8B7N0M8</accession>
<sequence>MNFLYYKNLGGEEKTTSSYSSGYKKKKLPAKKSTGRGANAAGHSESCECDVCSSQFPLRTHLMLDMSYSRLDPSGAAARKTSGGTGGSGVTFSFFGRSRKPLISKEDRRPSSSKVTLSTCAGIPMPDPMLPRQPQQLQLTAPHTNAPQVNEHVTLHTLKQDCFMIPVGRMSRFFPAGHPIPSFGESGRVRMLETADPHLKLVYHLMTPCQPLLPSMKSPLFEPHKHQKECVSKAFKTAAVAVSCPQLQGMVLMNLEKECEDGRVEFSFMIVWIVDVRACDATSVIKKVRQHTLEFLDPTRTGYTCDHFFDVYDEVVTLARPPLEKLSRRANSASTGYIITVYRVFEGDDGQKFERNWLTWTGAKTLYRSLTQDLELRRFTLHKSSPRNGILRYILVCDCANFLTHISVAVKAVPMLRMRLCGDIGLYRPICTL</sequence>
<keyword evidence="3" id="KW-1185">Reference proteome</keyword>
<dbReference type="RefSeq" id="XP_018007089.1">
    <property type="nucleotide sequence ID" value="XM_018151600.2"/>
</dbReference>
<reference evidence="4 5" key="1">
    <citation type="submission" date="2025-04" db="UniProtKB">
        <authorList>
            <consortium name="RefSeq"/>
        </authorList>
    </citation>
    <scope>IDENTIFICATION</scope>
    <source>
        <tissue evidence="4 5">Whole organism</tissue>
    </source>
</reference>
<evidence type="ECO:0000256" key="1">
    <source>
        <dbReference type="SAM" id="MobiDB-lite"/>
    </source>
</evidence>
<evidence type="ECO:0000259" key="2">
    <source>
        <dbReference type="Pfam" id="PF23672"/>
    </source>
</evidence>
<dbReference type="Proteomes" id="UP000694843">
    <property type="component" value="Unplaced"/>
</dbReference>
<protein>
    <submittedName>
        <fullName evidence="4">Uncharacterized protein LOC108664903 isoform X1</fullName>
    </submittedName>
    <submittedName>
        <fullName evidence="5">Uncharacterized protein LOC108664903 isoform X2</fullName>
    </submittedName>
</protein>
<dbReference type="OrthoDB" id="6060890at2759"/>
<organism evidence="3 5">
    <name type="scientific">Hyalella azteca</name>
    <name type="common">Amphipod</name>
    <dbReference type="NCBI Taxonomy" id="294128"/>
    <lineage>
        <taxon>Eukaryota</taxon>
        <taxon>Metazoa</taxon>
        <taxon>Ecdysozoa</taxon>
        <taxon>Arthropoda</taxon>
        <taxon>Crustacea</taxon>
        <taxon>Multicrustacea</taxon>
        <taxon>Malacostraca</taxon>
        <taxon>Eumalacostraca</taxon>
        <taxon>Peracarida</taxon>
        <taxon>Amphipoda</taxon>
        <taxon>Senticaudata</taxon>
        <taxon>Talitrida</taxon>
        <taxon>Talitroidea</taxon>
        <taxon>Hyalellidae</taxon>
        <taxon>Hyalella</taxon>
    </lineage>
</organism>
<feature type="region of interest" description="Disordered" evidence="1">
    <location>
        <begin position="12"/>
        <end position="43"/>
    </location>
</feature>
<dbReference type="RefSeq" id="XP_018007090.1">
    <property type="nucleotide sequence ID" value="XM_018151601.2"/>
</dbReference>
<dbReference type="GeneID" id="108664903"/>
<dbReference type="Pfam" id="PF23672">
    <property type="entry name" value="DUF7153"/>
    <property type="match status" value="1"/>
</dbReference>
<evidence type="ECO:0000313" key="3">
    <source>
        <dbReference type="Proteomes" id="UP000694843"/>
    </source>
</evidence>